<reference evidence="3 4" key="1">
    <citation type="submission" date="2020-07" db="EMBL/GenBank/DDBJ databases">
        <authorList>
            <person name="Feng X."/>
        </authorList>
    </citation>
    <scope>NUCLEOTIDE SEQUENCE [LARGE SCALE GENOMIC DNA]</scope>
    <source>
        <strain evidence="3 4">JCM31066</strain>
    </source>
</reference>
<protein>
    <submittedName>
        <fullName evidence="3">SpoIIE family protein phosphatase</fullName>
    </submittedName>
</protein>
<dbReference type="SUPFAM" id="SSF81606">
    <property type="entry name" value="PP2C-like"/>
    <property type="match status" value="1"/>
</dbReference>
<dbReference type="Gene3D" id="3.30.450.40">
    <property type="match status" value="1"/>
</dbReference>
<dbReference type="GO" id="GO:0016791">
    <property type="term" value="F:phosphatase activity"/>
    <property type="evidence" value="ECO:0007669"/>
    <property type="project" value="TreeGrafter"/>
</dbReference>
<dbReference type="RefSeq" id="WP_185677336.1">
    <property type="nucleotide sequence ID" value="NZ_JACHVB010000064.1"/>
</dbReference>
<dbReference type="Proteomes" id="UP000546464">
    <property type="component" value="Unassembled WGS sequence"/>
</dbReference>
<name>A0A842HJY3_9BACT</name>
<evidence type="ECO:0000313" key="4">
    <source>
        <dbReference type="Proteomes" id="UP000546464"/>
    </source>
</evidence>
<dbReference type="SUPFAM" id="SSF55781">
    <property type="entry name" value="GAF domain-like"/>
    <property type="match status" value="1"/>
</dbReference>
<sequence length="371" mass="41727">MTLFFSDSLQDPLHEEISSQPFTRMWSSLEGRLAEVIKTRSEFVWEHPEEVAADPELSAYACGICCPIQAAGKLYGVFAVVRKELPYFNAGELNNVRTFSDLFGIALANADNTIVRAREQRAFQELEIAAEIQKMLLPLPTITCPPQWQVFTARRSARDVAGDYLEALRTDHGDTYFAVVDVMGKGVSAAFLAAMFRTAFNILQHMDYTLLGLAQQLNRILCEQVGDMTLFATCALARLPASLDRIELINAGHCPVMLVDKDGKLRESHPSGPPFGLFKDAHYQCDSFPIAHGDRLLMITDGLYEWETEKGVWGWEAFLALVQEEAATPPEEFWNKLQAKMQRECPDIEATRDDQTLLIWEYSPVRCPSHA</sequence>
<evidence type="ECO:0000259" key="2">
    <source>
        <dbReference type="SMART" id="SM00331"/>
    </source>
</evidence>
<dbReference type="InterPro" id="IPR052016">
    <property type="entry name" value="Bact_Sigma-Reg"/>
</dbReference>
<organism evidence="3 4">
    <name type="scientific">Ruficoccus amylovorans</name>
    <dbReference type="NCBI Taxonomy" id="1804625"/>
    <lineage>
        <taxon>Bacteria</taxon>
        <taxon>Pseudomonadati</taxon>
        <taxon>Verrucomicrobiota</taxon>
        <taxon>Opitutia</taxon>
        <taxon>Puniceicoccales</taxon>
        <taxon>Cerasicoccaceae</taxon>
        <taxon>Ruficoccus</taxon>
    </lineage>
</organism>
<dbReference type="PANTHER" id="PTHR43156:SF2">
    <property type="entry name" value="STAGE II SPORULATION PROTEIN E"/>
    <property type="match status" value="1"/>
</dbReference>
<accession>A0A842HJY3</accession>
<feature type="domain" description="PPM-type phosphatase" evidence="2">
    <location>
        <begin position="145"/>
        <end position="362"/>
    </location>
</feature>
<dbReference type="AlphaFoldDB" id="A0A842HJY3"/>
<gene>
    <name evidence="3" type="ORF">H5P28_19345</name>
</gene>
<dbReference type="Gene3D" id="3.60.40.10">
    <property type="entry name" value="PPM-type phosphatase domain"/>
    <property type="match status" value="1"/>
</dbReference>
<proteinExistence type="predicted"/>
<dbReference type="EMBL" id="JACHVB010000064">
    <property type="protein sequence ID" value="MBC2596430.1"/>
    <property type="molecule type" value="Genomic_DNA"/>
</dbReference>
<dbReference type="InterPro" id="IPR001932">
    <property type="entry name" value="PPM-type_phosphatase-like_dom"/>
</dbReference>
<evidence type="ECO:0000256" key="1">
    <source>
        <dbReference type="ARBA" id="ARBA00022801"/>
    </source>
</evidence>
<dbReference type="InterPro" id="IPR036457">
    <property type="entry name" value="PPM-type-like_dom_sf"/>
</dbReference>
<dbReference type="SMART" id="SM00331">
    <property type="entry name" value="PP2C_SIG"/>
    <property type="match status" value="1"/>
</dbReference>
<keyword evidence="1" id="KW-0378">Hydrolase</keyword>
<comment type="caution">
    <text evidence="3">The sequence shown here is derived from an EMBL/GenBank/DDBJ whole genome shotgun (WGS) entry which is preliminary data.</text>
</comment>
<dbReference type="PANTHER" id="PTHR43156">
    <property type="entry name" value="STAGE II SPORULATION PROTEIN E-RELATED"/>
    <property type="match status" value="1"/>
</dbReference>
<evidence type="ECO:0000313" key="3">
    <source>
        <dbReference type="EMBL" id="MBC2596430.1"/>
    </source>
</evidence>
<dbReference type="InterPro" id="IPR029016">
    <property type="entry name" value="GAF-like_dom_sf"/>
</dbReference>
<dbReference type="Pfam" id="PF07228">
    <property type="entry name" value="SpoIIE"/>
    <property type="match status" value="1"/>
</dbReference>
<keyword evidence="4" id="KW-1185">Reference proteome</keyword>